<name>A0ABX8SC05_9ACTN</name>
<protein>
    <submittedName>
        <fullName evidence="2">Nuclear transport factor 2 family protein</fullName>
    </submittedName>
</protein>
<organism evidence="2 3">
    <name type="scientific">Skermania pinensis</name>
    <dbReference type="NCBI Taxonomy" id="39122"/>
    <lineage>
        <taxon>Bacteria</taxon>
        <taxon>Bacillati</taxon>
        <taxon>Actinomycetota</taxon>
        <taxon>Actinomycetes</taxon>
        <taxon>Mycobacteriales</taxon>
        <taxon>Gordoniaceae</taxon>
        <taxon>Skermania</taxon>
    </lineage>
</organism>
<keyword evidence="3" id="KW-1185">Reference proteome</keyword>
<evidence type="ECO:0000313" key="3">
    <source>
        <dbReference type="Proteomes" id="UP000887023"/>
    </source>
</evidence>
<reference evidence="2" key="1">
    <citation type="submission" date="2021-07" db="EMBL/GenBank/DDBJ databases">
        <title>Candidatus Kaistella beijingensis sp. nov. isolated from a municipal wastewater treatment plant is involved in sludge foaming.</title>
        <authorList>
            <person name="Song Y."/>
            <person name="Liu S.-J."/>
        </authorList>
    </citation>
    <scope>NUCLEOTIDE SEQUENCE</scope>
    <source>
        <strain evidence="2">DSM 43998</strain>
    </source>
</reference>
<evidence type="ECO:0000259" key="1">
    <source>
        <dbReference type="Pfam" id="PF12680"/>
    </source>
</evidence>
<dbReference type="InterPro" id="IPR037401">
    <property type="entry name" value="SnoaL-like"/>
</dbReference>
<proteinExistence type="predicted"/>
<dbReference type="SUPFAM" id="SSF54427">
    <property type="entry name" value="NTF2-like"/>
    <property type="match status" value="1"/>
</dbReference>
<feature type="domain" description="SnoaL-like" evidence="1">
    <location>
        <begin position="9"/>
        <end position="109"/>
    </location>
</feature>
<sequence length="121" mass="12827">MTTMPTAAVAAYLDTWNATDPAVRAALLADHWTEDAAYTDPLAEVTGRAQIGAAIAGVHEQFPGFVFTAVGEPDAHHRQVRFRWGLGPAGVEPPIVGFDVLVTDGAGRICTVLGFLDRVPD</sequence>
<dbReference type="EMBL" id="CP079105">
    <property type="protein sequence ID" value="QXQ14524.1"/>
    <property type="molecule type" value="Genomic_DNA"/>
</dbReference>
<evidence type="ECO:0000313" key="2">
    <source>
        <dbReference type="EMBL" id="QXQ14524.1"/>
    </source>
</evidence>
<dbReference type="Gene3D" id="3.10.450.50">
    <property type="match status" value="1"/>
</dbReference>
<accession>A0ABX8SC05</accession>
<gene>
    <name evidence="2" type="ORF">KV203_03705</name>
</gene>
<dbReference type="InterPro" id="IPR032710">
    <property type="entry name" value="NTF2-like_dom_sf"/>
</dbReference>
<dbReference type="Proteomes" id="UP000887023">
    <property type="component" value="Chromosome"/>
</dbReference>
<dbReference type="Pfam" id="PF12680">
    <property type="entry name" value="SnoaL_2"/>
    <property type="match status" value="1"/>
</dbReference>